<evidence type="ECO:0000313" key="2">
    <source>
        <dbReference type="EMBL" id="CAI9291344.1"/>
    </source>
</evidence>
<feature type="transmembrane region" description="Helical" evidence="1">
    <location>
        <begin position="27"/>
        <end position="46"/>
    </location>
</feature>
<accession>A0AA35ZEX7</accession>
<evidence type="ECO:0000313" key="3">
    <source>
        <dbReference type="Proteomes" id="UP001177003"/>
    </source>
</evidence>
<keyword evidence="1" id="KW-0812">Transmembrane</keyword>
<dbReference type="AlphaFoldDB" id="A0AA35ZEX7"/>
<proteinExistence type="predicted"/>
<feature type="transmembrane region" description="Helical" evidence="1">
    <location>
        <begin position="141"/>
        <end position="159"/>
    </location>
</feature>
<dbReference type="Proteomes" id="UP001177003">
    <property type="component" value="Chromosome 6"/>
</dbReference>
<keyword evidence="1" id="KW-0472">Membrane</keyword>
<evidence type="ECO:0000256" key="1">
    <source>
        <dbReference type="SAM" id="Phobius"/>
    </source>
</evidence>
<keyword evidence="1" id="KW-1133">Transmembrane helix</keyword>
<sequence length="160" mass="18057">MMPSPTDNPVDEEAMVVHVEPPAETDIITFNFVINFLFNFMAHIVNHLKHLARFWINYYERTFGEEAVIMPPSPFSFIITSLYAFAEIKSQGSQFPFQTHPQSMNIVVTSLLFYGLASAAEHFISATHLHPPSVYAIIARLGRICCLCILVASLASLFYL</sequence>
<dbReference type="EMBL" id="OX465082">
    <property type="protein sequence ID" value="CAI9291344.1"/>
    <property type="molecule type" value="Genomic_DNA"/>
</dbReference>
<protein>
    <submittedName>
        <fullName evidence="2">Uncharacterized protein</fullName>
    </submittedName>
</protein>
<name>A0AA35ZEX7_LACSI</name>
<feature type="transmembrane region" description="Helical" evidence="1">
    <location>
        <begin position="106"/>
        <end position="129"/>
    </location>
</feature>
<reference evidence="2" key="1">
    <citation type="submission" date="2023-04" db="EMBL/GenBank/DDBJ databases">
        <authorList>
            <person name="Vijverberg K."/>
            <person name="Xiong W."/>
            <person name="Schranz E."/>
        </authorList>
    </citation>
    <scope>NUCLEOTIDE SEQUENCE</scope>
</reference>
<organism evidence="2 3">
    <name type="scientific">Lactuca saligna</name>
    <name type="common">Willowleaf lettuce</name>
    <dbReference type="NCBI Taxonomy" id="75948"/>
    <lineage>
        <taxon>Eukaryota</taxon>
        <taxon>Viridiplantae</taxon>
        <taxon>Streptophyta</taxon>
        <taxon>Embryophyta</taxon>
        <taxon>Tracheophyta</taxon>
        <taxon>Spermatophyta</taxon>
        <taxon>Magnoliopsida</taxon>
        <taxon>eudicotyledons</taxon>
        <taxon>Gunneridae</taxon>
        <taxon>Pentapetalae</taxon>
        <taxon>asterids</taxon>
        <taxon>campanulids</taxon>
        <taxon>Asterales</taxon>
        <taxon>Asteraceae</taxon>
        <taxon>Cichorioideae</taxon>
        <taxon>Cichorieae</taxon>
        <taxon>Lactucinae</taxon>
        <taxon>Lactuca</taxon>
    </lineage>
</organism>
<gene>
    <name evidence="2" type="ORF">LSALG_LOCUS30489</name>
</gene>
<keyword evidence="3" id="KW-1185">Reference proteome</keyword>